<name>A0A0A1FB76_9BURK</name>
<proteinExistence type="predicted"/>
<accession>A0A0A1FB76</accession>
<reference evidence="2" key="1">
    <citation type="journal article" date="2014" name="Soil Biol. Biochem.">
        <title>Structure and function of bacterial communities in ageing soils: Insights from the Mendocino ecological staircase.</title>
        <authorList>
            <person name="Uroz S."/>
            <person name="Tech J.J."/>
            <person name="Sawaya N.A."/>
            <person name="Frey-Klett P."/>
            <person name="Leveau J.H.J."/>
        </authorList>
    </citation>
    <scope>NUCLEOTIDE SEQUENCE [LARGE SCALE GENOMIC DNA]</scope>
    <source>
        <strain evidence="2">Cal35</strain>
    </source>
</reference>
<dbReference type="AlphaFoldDB" id="A0A0A1FB76"/>
<dbReference type="KEGG" id="care:LT85_1867"/>
<organism evidence="1 2">
    <name type="scientific">Collimonas arenae</name>
    <dbReference type="NCBI Taxonomy" id="279058"/>
    <lineage>
        <taxon>Bacteria</taxon>
        <taxon>Pseudomonadati</taxon>
        <taxon>Pseudomonadota</taxon>
        <taxon>Betaproteobacteria</taxon>
        <taxon>Burkholderiales</taxon>
        <taxon>Oxalobacteraceae</taxon>
        <taxon>Collimonas</taxon>
    </lineage>
</organism>
<gene>
    <name evidence="1" type="ORF">LT85_1867</name>
</gene>
<keyword evidence="2" id="KW-1185">Reference proteome</keyword>
<dbReference type="STRING" id="279058.LT85_1867"/>
<evidence type="ECO:0000313" key="1">
    <source>
        <dbReference type="EMBL" id="AIY41025.1"/>
    </source>
</evidence>
<dbReference type="HOGENOM" id="CLU_020626_7_1_4"/>
<sequence length="75" mass="8737">MKKHGLSMLQIAVEAGRTVNTVRRHLALEEVPKYERNVKGACKLDTHRDYLRKRQAAARPKWIPVTVLYREIVAR</sequence>
<evidence type="ECO:0000313" key="2">
    <source>
        <dbReference type="Proteomes" id="UP000030302"/>
    </source>
</evidence>
<dbReference type="Proteomes" id="UP000030302">
    <property type="component" value="Chromosome"/>
</dbReference>
<protein>
    <submittedName>
        <fullName evidence="1">Mobile element protein</fullName>
    </submittedName>
</protein>
<dbReference type="EMBL" id="CP009962">
    <property type="protein sequence ID" value="AIY41025.1"/>
    <property type="molecule type" value="Genomic_DNA"/>
</dbReference>